<dbReference type="CDD" id="cd08646">
    <property type="entry name" value="FMT_core_Met-tRNA-FMT_N"/>
    <property type="match status" value="1"/>
</dbReference>
<gene>
    <name evidence="5" type="primary">fmt</name>
    <name evidence="8" type="ORF">C41B8_01250</name>
</gene>
<dbReference type="PANTHER" id="PTHR11138">
    <property type="entry name" value="METHIONYL-TRNA FORMYLTRANSFERASE"/>
    <property type="match status" value="1"/>
</dbReference>
<keyword evidence="3 5" id="KW-0808">Transferase</keyword>
<dbReference type="InterPro" id="IPR044135">
    <property type="entry name" value="Met-tRNA-FMT_C"/>
</dbReference>
<dbReference type="OrthoDB" id="9802815at2"/>
<dbReference type="HAMAP" id="MF_00182">
    <property type="entry name" value="Formyl_trans"/>
    <property type="match status" value="1"/>
</dbReference>
<comment type="function">
    <text evidence="5">Attaches a formyl group to the free amino group of methionyl-tRNA(fMet). The formyl group appears to play a dual role in the initiator identity of N-formylmethionyl-tRNA by promoting its recognition by IF2 and preventing the misappropriation of this tRNA by the elongation apparatus.</text>
</comment>
<proteinExistence type="inferred from homology"/>
<dbReference type="FunFam" id="3.40.50.12230:FF:000001">
    <property type="entry name" value="Methionyl-tRNA formyltransferase"/>
    <property type="match status" value="1"/>
</dbReference>
<comment type="similarity">
    <text evidence="1 5">Belongs to the Fmt family.</text>
</comment>
<dbReference type="EC" id="2.1.2.9" evidence="2 5"/>
<dbReference type="PROSITE" id="PS00373">
    <property type="entry name" value="GART"/>
    <property type="match status" value="1"/>
</dbReference>
<name>A0A084IRJ9_SALHC</name>
<dbReference type="NCBIfam" id="TIGR00460">
    <property type="entry name" value="fmt"/>
    <property type="match status" value="1"/>
</dbReference>
<dbReference type="CDD" id="cd08704">
    <property type="entry name" value="Met_tRNA_FMT_C"/>
    <property type="match status" value="1"/>
</dbReference>
<comment type="caution">
    <text evidence="8">The sequence shown here is derived from an EMBL/GenBank/DDBJ whole genome shotgun (WGS) entry which is preliminary data.</text>
</comment>
<dbReference type="SUPFAM" id="SSF53328">
    <property type="entry name" value="Formyltransferase"/>
    <property type="match status" value="1"/>
</dbReference>
<dbReference type="InterPro" id="IPR041711">
    <property type="entry name" value="Met-tRNA-FMT_N"/>
</dbReference>
<dbReference type="eggNOG" id="COG0223">
    <property type="taxonomic scope" value="Bacteria"/>
</dbReference>
<dbReference type="EMBL" id="APNK01000001">
    <property type="protein sequence ID" value="KEZ79333.1"/>
    <property type="molecule type" value="Genomic_DNA"/>
</dbReference>
<evidence type="ECO:0000259" key="7">
    <source>
        <dbReference type="Pfam" id="PF02911"/>
    </source>
</evidence>
<evidence type="ECO:0000313" key="8">
    <source>
        <dbReference type="EMBL" id="KEZ79333.1"/>
    </source>
</evidence>
<dbReference type="AlphaFoldDB" id="A0A084IRJ9"/>
<comment type="catalytic activity">
    <reaction evidence="5">
        <text>L-methionyl-tRNA(fMet) + (6R)-10-formyltetrahydrofolate = N-formyl-L-methionyl-tRNA(fMet) + (6S)-5,6,7,8-tetrahydrofolate + H(+)</text>
        <dbReference type="Rhea" id="RHEA:24380"/>
        <dbReference type="Rhea" id="RHEA-COMP:9952"/>
        <dbReference type="Rhea" id="RHEA-COMP:9953"/>
        <dbReference type="ChEBI" id="CHEBI:15378"/>
        <dbReference type="ChEBI" id="CHEBI:57453"/>
        <dbReference type="ChEBI" id="CHEBI:78530"/>
        <dbReference type="ChEBI" id="CHEBI:78844"/>
        <dbReference type="ChEBI" id="CHEBI:195366"/>
        <dbReference type="EC" id="2.1.2.9"/>
    </reaction>
</comment>
<protein>
    <recommendedName>
        <fullName evidence="2 5">Methionyl-tRNA formyltransferase</fullName>
        <ecNumber evidence="2 5">2.1.2.9</ecNumber>
    </recommendedName>
</protein>
<evidence type="ECO:0000256" key="3">
    <source>
        <dbReference type="ARBA" id="ARBA00022679"/>
    </source>
</evidence>
<dbReference type="GO" id="GO:0004479">
    <property type="term" value="F:methionyl-tRNA formyltransferase activity"/>
    <property type="evidence" value="ECO:0007669"/>
    <property type="project" value="UniProtKB-UniRule"/>
</dbReference>
<evidence type="ECO:0000259" key="6">
    <source>
        <dbReference type="Pfam" id="PF00551"/>
    </source>
</evidence>
<evidence type="ECO:0000256" key="2">
    <source>
        <dbReference type="ARBA" id="ARBA00012261"/>
    </source>
</evidence>
<feature type="domain" description="Formyl transferase C-terminal" evidence="7">
    <location>
        <begin position="204"/>
        <end position="300"/>
    </location>
</feature>
<sequence>MRIVFAGTPEFALPTLQAIADSGHELVGVFTQPDRPAGRGRKLKPSPVKAAALDLGLPVFQPEKLKKNAEALEQLAALEPDVMVVVAYGLILPKAVLELPTYGCLNVHASLLPRWRGAAPIARAIEAGDAETGVTIMQMDVGLDTGDMLAVRRWPIDETTTAGALHDALAAQGGAALVEVLDALPDGLKPEPQDDAKATYAAMLDKAEAAVDWSQPAMRIARLVRAFSPWPVVHAELDGDRVRFWQAVSRNTSAAAEPGTVVAAGRDGIDIATVDGILRVTELQLPGKRRMSAADAANGRDWIGTRFG</sequence>
<feature type="binding site" evidence="5">
    <location>
        <begin position="110"/>
        <end position="113"/>
    </location>
    <ligand>
        <name>(6S)-5,6,7,8-tetrahydrofolate</name>
        <dbReference type="ChEBI" id="CHEBI:57453"/>
    </ligand>
</feature>
<dbReference type="SUPFAM" id="SSF50486">
    <property type="entry name" value="FMT C-terminal domain-like"/>
    <property type="match status" value="1"/>
</dbReference>
<dbReference type="InterPro" id="IPR011034">
    <property type="entry name" value="Formyl_transferase-like_C_sf"/>
</dbReference>
<accession>A0A084IRJ9</accession>
<dbReference type="InterPro" id="IPR001555">
    <property type="entry name" value="GART_AS"/>
</dbReference>
<evidence type="ECO:0000256" key="5">
    <source>
        <dbReference type="HAMAP-Rule" id="MF_00182"/>
    </source>
</evidence>
<dbReference type="InterPro" id="IPR005793">
    <property type="entry name" value="Formyl_trans_C"/>
</dbReference>
<keyword evidence="4 5" id="KW-0648">Protein biosynthesis</keyword>
<dbReference type="Pfam" id="PF00551">
    <property type="entry name" value="Formyl_trans_N"/>
    <property type="match status" value="1"/>
</dbReference>
<dbReference type="InterPro" id="IPR036477">
    <property type="entry name" value="Formyl_transf_N_sf"/>
</dbReference>
<dbReference type="RefSeq" id="WP_037332928.1">
    <property type="nucleotide sequence ID" value="NZ_APNK01000001.1"/>
</dbReference>
<feature type="domain" description="Formyl transferase N-terminal" evidence="6">
    <location>
        <begin position="1"/>
        <end position="181"/>
    </location>
</feature>
<dbReference type="Pfam" id="PF02911">
    <property type="entry name" value="Formyl_trans_C"/>
    <property type="match status" value="1"/>
</dbReference>
<dbReference type="InterPro" id="IPR002376">
    <property type="entry name" value="Formyl_transf_N"/>
</dbReference>
<evidence type="ECO:0000256" key="4">
    <source>
        <dbReference type="ARBA" id="ARBA00022917"/>
    </source>
</evidence>
<dbReference type="STRING" id="1304275.C41B8_01250"/>
<dbReference type="Gene3D" id="3.40.50.12230">
    <property type="match status" value="1"/>
</dbReference>
<evidence type="ECO:0000256" key="1">
    <source>
        <dbReference type="ARBA" id="ARBA00010699"/>
    </source>
</evidence>
<dbReference type="GO" id="GO:0005829">
    <property type="term" value="C:cytosol"/>
    <property type="evidence" value="ECO:0007669"/>
    <property type="project" value="TreeGrafter"/>
</dbReference>
<evidence type="ECO:0000313" key="9">
    <source>
        <dbReference type="Proteomes" id="UP000028302"/>
    </source>
</evidence>
<organism evidence="8 9">
    <name type="scientific">Salinisphaera hydrothermalis (strain C41B8)</name>
    <dbReference type="NCBI Taxonomy" id="1304275"/>
    <lineage>
        <taxon>Bacteria</taxon>
        <taxon>Pseudomonadati</taxon>
        <taxon>Pseudomonadota</taxon>
        <taxon>Gammaproteobacteria</taxon>
        <taxon>Salinisphaerales</taxon>
        <taxon>Salinisphaeraceae</taxon>
        <taxon>Salinisphaera</taxon>
    </lineage>
</organism>
<keyword evidence="9" id="KW-1185">Reference proteome</keyword>
<dbReference type="PANTHER" id="PTHR11138:SF5">
    <property type="entry name" value="METHIONYL-TRNA FORMYLTRANSFERASE, MITOCHONDRIAL"/>
    <property type="match status" value="1"/>
</dbReference>
<dbReference type="PATRIC" id="fig|1304275.5.peg.252"/>
<reference evidence="8 9" key="1">
    <citation type="submission" date="2013-03" db="EMBL/GenBank/DDBJ databases">
        <title>Salinisphaera hydrothermalis C41B8 Genome Sequencing.</title>
        <authorList>
            <person name="Li C."/>
            <person name="Lai Q."/>
            <person name="Shao Z."/>
        </authorList>
    </citation>
    <scope>NUCLEOTIDE SEQUENCE [LARGE SCALE GENOMIC DNA]</scope>
    <source>
        <strain evidence="8 9">C41B8</strain>
    </source>
</reference>
<dbReference type="InterPro" id="IPR005794">
    <property type="entry name" value="Fmt"/>
</dbReference>
<dbReference type="Proteomes" id="UP000028302">
    <property type="component" value="Unassembled WGS sequence"/>
</dbReference>